<protein>
    <recommendedName>
        <fullName evidence="2">Squalene cyclase C-terminal domain-containing protein</fullName>
    </recommendedName>
</protein>
<sequence>QLERGKQWLASVRKPCGAWGKTERDQPRVPVTGLISAVLPEVVERETLDWLADEWQHDLASDVQLTYKGAFFLLAQMHPQAPTKHDLMERTITLLRGEQEDDGGFSPWKGHPVGSDPWCTGVALWGLSGCASRVPAQTFERGVSWLQSRQLDNGMWPYHYLDEGTAMALIGAARALRSMKEQ</sequence>
<gene>
    <name evidence="1" type="ORF">S01H4_43599</name>
</gene>
<comment type="caution">
    <text evidence="1">The sequence shown here is derived from an EMBL/GenBank/DDBJ whole genome shotgun (WGS) entry which is preliminary data.</text>
</comment>
<dbReference type="SUPFAM" id="SSF48239">
    <property type="entry name" value="Terpenoid cyclases/Protein prenyltransferases"/>
    <property type="match status" value="1"/>
</dbReference>
<dbReference type="AlphaFoldDB" id="X1CVS4"/>
<dbReference type="EMBL" id="BART01024069">
    <property type="protein sequence ID" value="GAH00200.1"/>
    <property type="molecule type" value="Genomic_DNA"/>
</dbReference>
<organism evidence="1">
    <name type="scientific">marine sediment metagenome</name>
    <dbReference type="NCBI Taxonomy" id="412755"/>
    <lineage>
        <taxon>unclassified sequences</taxon>
        <taxon>metagenomes</taxon>
        <taxon>ecological metagenomes</taxon>
    </lineage>
</organism>
<dbReference type="InterPro" id="IPR008930">
    <property type="entry name" value="Terpenoid_cyclase/PrenylTrfase"/>
</dbReference>
<evidence type="ECO:0008006" key="2">
    <source>
        <dbReference type="Google" id="ProtNLM"/>
    </source>
</evidence>
<reference evidence="1" key="1">
    <citation type="journal article" date="2014" name="Front. Microbiol.">
        <title>High frequency of phylogenetically diverse reductive dehalogenase-homologous genes in deep subseafloor sedimentary metagenomes.</title>
        <authorList>
            <person name="Kawai M."/>
            <person name="Futagami T."/>
            <person name="Toyoda A."/>
            <person name="Takaki Y."/>
            <person name="Nishi S."/>
            <person name="Hori S."/>
            <person name="Arai W."/>
            <person name="Tsubouchi T."/>
            <person name="Morono Y."/>
            <person name="Uchiyama I."/>
            <person name="Ito T."/>
            <person name="Fujiyama A."/>
            <person name="Inagaki F."/>
            <person name="Takami H."/>
        </authorList>
    </citation>
    <scope>NUCLEOTIDE SEQUENCE</scope>
    <source>
        <strain evidence="1">Expedition CK06-06</strain>
    </source>
</reference>
<proteinExistence type="predicted"/>
<feature type="non-terminal residue" evidence="1">
    <location>
        <position position="1"/>
    </location>
</feature>
<name>X1CVS4_9ZZZZ</name>
<evidence type="ECO:0000313" key="1">
    <source>
        <dbReference type="EMBL" id="GAH00200.1"/>
    </source>
</evidence>
<dbReference type="CDD" id="cd00688">
    <property type="entry name" value="ISOPREN_C2_like"/>
    <property type="match status" value="1"/>
</dbReference>
<accession>X1CVS4</accession>
<dbReference type="Gene3D" id="1.50.10.20">
    <property type="match status" value="1"/>
</dbReference>